<sequence>MCGVATRKNISIRDDQAEWIQENHLSLSSFVQEKLDDLIEERS</sequence>
<dbReference type="Proteomes" id="UP001500837">
    <property type="component" value="Unassembled WGS sequence"/>
</dbReference>
<protein>
    <recommendedName>
        <fullName evidence="3">CopG family transcriptional regulator</fullName>
    </recommendedName>
</protein>
<accession>A0AAV3S9E3</accession>
<gene>
    <name evidence="1" type="ORF">GCM10009066_24450</name>
</gene>
<keyword evidence="2" id="KW-1185">Reference proteome</keyword>
<reference evidence="1 2" key="1">
    <citation type="journal article" date="2019" name="Int. J. Syst. Evol. Microbiol.">
        <title>The Global Catalogue of Microorganisms (GCM) 10K type strain sequencing project: providing services to taxonomists for standard genome sequencing and annotation.</title>
        <authorList>
            <consortium name="The Broad Institute Genomics Platform"/>
            <consortium name="The Broad Institute Genome Sequencing Center for Infectious Disease"/>
            <person name="Wu L."/>
            <person name="Ma J."/>
        </authorList>
    </citation>
    <scope>NUCLEOTIDE SEQUENCE [LARGE SCALE GENOMIC DNA]</scope>
    <source>
        <strain evidence="1 2">JCM 16330</strain>
    </source>
</reference>
<comment type="caution">
    <text evidence="1">The sequence shown here is derived from an EMBL/GenBank/DDBJ whole genome shotgun (WGS) entry which is preliminary data.</text>
</comment>
<evidence type="ECO:0000313" key="1">
    <source>
        <dbReference type="EMBL" id="GAA0310221.1"/>
    </source>
</evidence>
<dbReference type="EMBL" id="BAAABL010000080">
    <property type="protein sequence ID" value="GAA0310221.1"/>
    <property type="molecule type" value="Genomic_DNA"/>
</dbReference>
<dbReference type="AlphaFoldDB" id="A0AAV3S9E3"/>
<evidence type="ECO:0008006" key="3">
    <source>
        <dbReference type="Google" id="ProtNLM"/>
    </source>
</evidence>
<evidence type="ECO:0000313" key="2">
    <source>
        <dbReference type="Proteomes" id="UP001500837"/>
    </source>
</evidence>
<organism evidence="1 2">
    <name type="scientific">Halarchaeum salinum</name>
    <dbReference type="NCBI Taxonomy" id="489912"/>
    <lineage>
        <taxon>Archaea</taxon>
        <taxon>Methanobacteriati</taxon>
        <taxon>Methanobacteriota</taxon>
        <taxon>Stenosarchaea group</taxon>
        <taxon>Halobacteria</taxon>
        <taxon>Halobacteriales</taxon>
        <taxon>Halobacteriaceae</taxon>
    </lineage>
</organism>
<proteinExistence type="predicted"/>
<name>A0AAV3S9E3_9EURY</name>